<gene>
    <name evidence="3" type="ORF">A2527_02280</name>
</gene>
<dbReference type="GO" id="GO:0008714">
    <property type="term" value="F:AMP nucleosidase activity"/>
    <property type="evidence" value="ECO:0007669"/>
    <property type="project" value="UniProtKB-EC"/>
</dbReference>
<dbReference type="PANTHER" id="PTHR43393">
    <property type="entry name" value="CYTOKININ RIBOSIDE 5'-MONOPHOSPHATE PHOSPHORIBOHYDROLASE"/>
    <property type="match status" value="1"/>
</dbReference>
<dbReference type="EMBL" id="MFNE01000016">
    <property type="protein sequence ID" value="OGG96296.1"/>
    <property type="molecule type" value="Genomic_DNA"/>
</dbReference>
<reference evidence="3 4" key="1">
    <citation type="journal article" date="2016" name="Nat. Commun.">
        <title>Thousands of microbial genomes shed light on interconnected biogeochemical processes in an aquifer system.</title>
        <authorList>
            <person name="Anantharaman K."/>
            <person name="Brown C.T."/>
            <person name="Hug L.A."/>
            <person name="Sharon I."/>
            <person name="Castelle C.J."/>
            <person name="Probst A.J."/>
            <person name="Thomas B.C."/>
            <person name="Singh A."/>
            <person name="Wilkins M.J."/>
            <person name="Karaoz U."/>
            <person name="Brodie E.L."/>
            <person name="Williams K.H."/>
            <person name="Hubbard S.S."/>
            <person name="Banfield J.F."/>
        </authorList>
    </citation>
    <scope>NUCLEOTIDE SEQUENCE [LARGE SCALE GENOMIC DNA]</scope>
</reference>
<accession>A0A1F6GDW8</accession>
<evidence type="ECO:0000313" key="3">
    <source>
        <dbReference type="EMBL" id="OGG96296.1"/>
    </source>
</evidence>
<dbReference type="STRING" id="1817772.A2527_02280"/>
<evidence type="ECO:0000256" key="2">
    <source>
        <dbReference type="RuleBase" id="RU363015"/>
    </source>
</evidence>
<keyword evidence="2" id="KW-0203">Cytokinin biosynthesis</keyword>
<dbReference type="PANTHER" id="PTHR43393:SF3">
    <property type="entry name" value="LYSINE DECARBOXYLASE-LIKE PROTEIN"/>
    <property type="match status" value="1"/>
</dbReference>
<dbReference type="SUPFAM" id="SSF102405">
    <property type="entry name" value="MCP/YpsA-like"/>
    <property type="match status" value="1"/>
</dbReference>
<evidence type="ECO:0000256" key="1">
    <source>
        <dbReference type="ARBA" id="ARBA00000274"/>
    </source>
</evidence>
<evidence type="ECO:0000313" key="4">
    <source>
        <dbReference type="Proteomes" id="UP000178449"/>
    </source>
</evidence>
<dbReference type="Gene3D" id="3.40.50.450">
    <property type="match status" value="1"/>
</dbReference>
<dbReference type="GO" id="GO:0005829">
    <property type="term" value="C:cytosol"/>
    <property type="evidence" value="ECO:0007669"/>
    <property type="project" value="TreeGrafter"/>
</dbReference>
<dbReference type="AlphaFoldDB" id="A0A1F6GDW8"/>
<dbReference type="Pfam" id="PF03641">
    <property type="entry name" value="Lysine_decarbox"/>
    <property type="match status" value="1"/>
</dbReference>
<dbReference type="EC" id="3.2.2.n1" evidence="2"/>
<dbReference type="InterPro" id="IPR031100">
    <property type="entry name" value="LOG_fam"/>
</dbReference>
<sequence length="276" mass="31602">MSKAYDQSKPILCYLDEEFLASDEARHVRVLSELTAPGFRLNREGITQTIVFFGSARSKSMNEVRSDIEAIEGRNDLVEVVTEGMKDARVHAEMDLKLARYYEQARELAKRLTLWSDSILQPEKRFTICTGGGPGMMEAANRGASEAGGTSIGFNIHLPMEQDPNPYQRSQLSFEFHYFFVRKFWFAFLAKALIVFPGGFGTMDELFELLTLIQTKKSKKVPIVLYGKEFWNGVFNFDKLLEWRVISPEDLEMFSIVDTVEEAFTLLQTKLTEQFL</sequence>
<protein>
    <recommendedName>
        <fullName evidence="2">Cytokinin riboside 5'-monophosphate phosphoribohydrolase</fullName>
        <ecNumber evidence="2">3.2.2.n1</ecNumber>
    </recommendedName>
</protein>
<keyword evidence="2" id="KW-0378">Hydrolase</keyword>
<comment type="catalytic activity">
    <reaction evidence="1">
        <text>AMP + H2O = D-ribose 5-phosphate + adenine</text>
        <dbReference type="Rhea" id="RHEA:20129"/>
        <dbReference type="ChEBI" id="CHEBI:15377"/>
        <dbReference type="ChEBI" id="CHEBI:16708"/>
        <dbReference type="ChEBI" id="CHEBI:78346"/>
        <dbReference type="ChEBI" id="CHEBI:456215"/>
        <dbReference type="EC" id="3.2.2.4"/>
    </reaction>
</comment>
<comment type="caution">
    <text evidence="3">The sequence shown here is derived from an EMBL/GenBank/DDBJ whole genome shotgun (WGS) entry which is preliminary data.</text>
</comment>
<organism evidence="3 4">
    <name type="scientific">Candidatus Lambdaproteobacteria bacterium RIFOXYD2_FULL_50_16</name>
    <dbReference type="NCBI Taxonomy" id="1817772"/>
    <lineage>
        <taxon>Bacteria</taxon>
        <taxon>Pseudomonadati</taxon>
        <taxon>Pseudomonadota</taxon>
        <taxon>Candidatus Lambdaproteobacteria</taxon>
    </lineage>
</organism>
<dbReference type="InterPro" id="IPR052341">
    <property type="entry name" value="LOG_family_nucleotidases"/>
</dbReference>
<dbReference type="InterPro" id="IPR005269">
    <property type="entry name" value="LOG"/>
</dbReference>
<dbReference type="NCBIfam" id="TIGR00730">
    <property type="entry name" value="Rossman fold protein, TIGR00730 family"/>
    <property type="match status" value="1"/>
</dbReference>
<name>A0A1F6GDW8_9PROT</name>
<proteinExistence type="inferred from homology"/>
<dbReference type="Proteomes" id="UP000178449">
    <property type="component" value="Unassembled WGS sequence"/>
</dbReference>
<dbReference type="GO" id="GO:0009691">
    <property type="term" value="P:cytokinin biosynthetic process"/>
    <property type="evidence" value="ECO:0007669"/>
    <property type="project" value="UniProtKB-UniRule"/>
</dbReference>
<comment type="similarity">
    <text evidence="2">Belongs to the LOG family.</text>
</comment>